<keyword evidence="4" id="KW-1185">Reference proteome</keyword>
<feature type="signal peptide" evidence="2">
    <location>
        <begin position="1"/>
        <end position="19"/>
    </location>
</feature>
<keyword evidence="2" id="KW-0732">Signal</keyword>
<keyword evidence="1" id="KW-1133">Transmembrane helix</keyword>
<accession>A0A4R5DEU0</accession>
<dbReference type="EMBL" id="SMFL01000011">
    <property type="protein sequence ID" value="TDE11657.1"/>
    <property type="molecule type" value="Genomic_DNA"/>
</dbReference>
<reference evidence="3 4" key="1">
    <citation type="submission" date="2019-03" db="EMBL/GenBank/DDBJ databases">
        <title>Dyadobacter AR-3-6 sp. nov., isolated from arctic soil.</title>
        <authorList>
            <person name="Chaudhary D.K."/>
        </authorList>
    </citation>
    <scope>NUCLEOTIDE SEQUENCE [LARGE SCALE GENOMIC DNA]</scope>
    <source>
        <strain evidence="3 4">AR-3-6</strain>
    </source>
</reference>
<comment type="caution">
    <text evidence="3">The sequence shown here is derived from an EMBL/GenBank/DDBJ whole genome shotgun (WGS) entry which is preliminary data.</text>
</comment>
<keyword evidence="1" id="KW-0472">Membrane</keyword>
<organism evidence="3 4">
    <name type="scientific">Dyadobacter psychrotolerans</name>
    <dbReference type="NCBI Taxonomy" id="2541721"/>
    <lineage>
        <taxon>Bacteria</taxon>
        <taxon>Pseudomonadati</taxon>
        <taxon>Bacteroidota</taxon>
        <taxon>Cytophagia</taxon>
        <taxon>Cytophagales</taxon>
        <taxon>Spirosomataceae</taxon>
        <taxon>Dyadobacter</taxon>
    </lineage>
</organism>
<evidence type="ECO:0000256" key="1">
    <source>
        <dbReference type="SAM" id="Phobius"/>
    </source>
</evidence>
<feature type="transmembrane region" description="Helical" evidence="1">
    <location>
        <begin position="123"/>
        <end position="143"/>
    </location>
</feature>
<feature type="transmembrane region" description="Helical" evidence="1">
    <location>
        <begin position="62"/>
        <end position="83"/>
    </location>
</feature>
<protein>
    <submittedName>
        <fullName evidence="3">Uncharacterized protein</fullName>
    </submittedName>
</protein>
<dbReference type="OrthoDB" id="1427164at2"/>
<dbReference type="AlphaFoldDB" id="A0A4R5DEU0"/>
<proteinExistence type="predicted"/>
<evidence type="ECO:0000256" key="2">
    <source>
        <dbReference type="SAM" id="SignalP"/>
    </source>
</evidence>
<dbReference type="Proteomes" id="UP000294850">
    <property type="component" value="Unassembled WGS sequence"/>
</dbReference>
<evidence type="ECO:0000313" key="4">
    <source>
        <dbReference type="Proteomes" id="UP000294850"/>
    </source>
</evidence>
<feature type="chain" id="PRO_5020365530" evidence="2">
    <location>
        <begin position="20"/>
        <end position="145"/>
    </location>
</feature>
<evidence type="ECO:0000313" key="3">
    <source>
        <dbReference type="EMBL" id="TDE11657.1"/>
    </source>
</evidence>
<name>A0A4R5DEU0_9BACT</name>
<dbReference type="RefSeq" id="WP_131960990.1">
    <property type="nucleotide sequence ID" value="NZ_SMFL01000011.1"/>
</dbReference>
<gene>
    <name evidence="3" type="ORF">E0F88_24845</name>
</gene>
<keyword evidence="1" id="KW-0812">Transmembrane</keyword>
<sequence>MKALFLVCTLFLISLSGKAQDFAPDSTIVIQNQKLYTTAPTESLAVKGQIDAERHYTKYRGAATGTLIASLFSPLIGLIPAIACSSTTPKLKNLDYPDEALFRQAEYHASYTQKAKKIKKRKVWTNWGIGFGVNIALALVIAAGS</sequence>